<dbReference type="RefSeq" id="WP_152169647.1">
    <property type="nucleotide sequence ID" value="NZ_CP045096.1"/>
</dbReference>
<evidence type="ECO:0000313" key="2">
    <source>
        <dbReference type="Proteomes" id="UP000327294"/>
    </source>
</evidence>
<dbReference type="AlphaFoldDB" id="A0A5P8K5X9"/>
<dbReference type="EMBL" id="CP045096">
    <property type="protein sequence ID" value="QFQ98178.1"/>
    <property type="molecule type" value="Genomic_DNA"/>
</dbReference>
<dbReference type="Proteomes" id="UP000327294">
    <property type="component" value="Chromosome"/>
</dbReference>
<evidence type="ECO:0000313" key="1">
    <source>
        <dbReference type="EMBL" id="QFQ98178.1"/>
    </source>
</evidence>
<dbReference type="KEGG" id="sphv:F9278_20420"/>
<reference evidence="1 2" key="1">
    <citation type="submission" date="2019-10" db="EMBL/GenBank/DDBJ databases">
        <title>Streptomyces sp. strain GY16 isolated from leaves of Broussonetia papyrifera.</title>
        <authorList>
            <person name="Mo P."/>
        </authorList>
    </citation>
    <scope>NUCLEOTIDE SEQUENCE [LARGE SCALE GENOMIC DNA]</scope>
    <source>
        <strain evidence="1 2">GY16</strain>
    </source>
</reference>
<keyword evidence="2" id="KW-1185">Reference proteome</keyword>
<protein>
    <submittedName>
        <fullName evidence="1">Uncharacterized protein</fullName>
    </submittedName>
</protein>
<sequence length="279" mass="30120">MAATQAGLIGLGLVPVVGAFAGAIDPAQVAHGTERLRAALSARFRNHDDVQLVLEPLKVLTPVLVSELDRVAADAPWITLFFDTYERTAPFLDAWLLDLVTTDRYGALPPNVILTLAGQHGPDPARWGDYAGFVTELALEPFTDSEARQLLAARQVLDESVVREVLRLSGGLPVLVSTLAKDAGGAPGTVDDPAATAVERFLKWERDPARRATALACALPRWLDEDTLTEDHDWEDLANLVVFLSLLSRGPGADPALFGPRIARATEARDAFQARYAPE</sequence>
<gene>
    <name evidence="1" type="ORF">F9278_20420</name>
</gene>
<accession>A0A5P8K5X9</accession>
<name>A0A5P8K5X9_9ACTN</name>
<proteinExistence type="predicted"/>
<organism evidence="1 2">
    <name type="scientific">Streptomyces phaeolivaceus</name>
    <dbReference type="NCBI Taxonomy" id="2653200"/>
    <lineage>
        <taxon>Bacteria</taxon>
        <taxon>Bacillati</taxon>
        <taxon>Actinomycetota</taxon>
        <taxon>Actinomycetes</taxon>
        <taxon>Kitasatosporales</taxon>
        <taxon>Streptomycetaceae</taxon>
        <taxon>Streptomyces</taxon>
    </lineage>
</organism>